<comment type="caution">
    <text evidence="5">The sequence shown here is derived from an EMBL/GenBank/DDBJ whole genome shotgun (WGS) entry which is preliminary data.</text>
</comment>
<evidence type="ECO:0000313" key="6">
    <source>
        <dbReference type="Proteomes" id="UP000886885"/>
    </source>
</evidence>
<reference evidence="5" key="1">
    <citation type="journal article" date="2020" name="bioRxiv">
        <title>Hybrid origin of Populus tomentosa Carr. identified through genome sequencing and phylogenomic analysis.</title>
        <authorList>
            <person name="An X."/>
            <person name="Gao K."/>
            <person name="Chen Z."/>
            <person name="Li J."/>
            <person name="Yang X."/>
            <person name="Yang X."/>
            <person name="Zhou J."/>
            <person name="Guo T."/>
            <person name="Zhao T."/>
            <person name="Huang S."/>
            <person name="Miao D."/>
            <person name="Khan W.U."/>
            <person name="Rao P."/>
            <person name="Ye M."/>
            <person name="Lei B."/>
            <person name="Liao W."/>
            <person name="Wang J."/>
            <person name="Ji L."/>
            <person name="Li Y."/>
            <person name="Guo B."/>
            <person name="Mustafa N.S."/>
            <person name="Li S."/>
            <person name="Yun Q."/>
            <person name="Keller S.R."/>
            <person name="Mao J."/>
            <person name="Zhang R."/>
            <person name="Strauss S.H."/>
        </authorList>
    </citation>
    <scope>NUCLEOTIDE SEQUENCE</scope>
    <source>
        <strain evidence="5">GM15</strain>
        <tissue evidence="5">Leaf</tissue>
    </source>
</reference>
<dbReference type="InterPro" id="IPR025322">
    <property type="entry name" value="PADRE_dom"/>
</dbReference>
<accession>A0A8X7ZMB1</accession>
<organism evidence="5 6">
    <name type="scientific">Populus tomentosa</name>
    <name type="common">Chinese white poplar</name>
    <dbReference type="NCBI Taxonomy" id="118781"/>
    <lineage>
        <taxon>Eukaryota</taxon>
        <taxon>Viridiplantae</taxon>
        <taxon>Streptophyta</taxon>
        <taxon>Embryophyta</taxon>
        <taxon>Tracheophyta</taxon>
        <taxon>Spermatophyta</taxon>
        <taxon>Magnoliopsida</taxon>
        <taxon>eudicotyledons</taxon>
        <taxon>Gunneridae</taxon>
        <taxon>Pentapetalae</taxon>
        <taxon>rosids</taxon>
        <taxon>fabids</taxon>
        <taxon>Malpighiales</taxon>
        <taxon>Salicaceae</taxon>
        <taxon>Saliceae</taxon>
        <taxon>Populus</taxon>
    </lineage>
</organism>
<dbReference type="InterPro" id="IPR008265">
    <property type="entry name" value="Lipase_GDSL_AS"/>
</dbReference>
<keyword evidence="6" id="KW-1185">Reference proteome</keyword>
<dbReference type="InterPro" id="IPR035669">
    <property type="entry name" value="SGNH_plant_lipase-like"/>
</dbReference>
<name>A0A8X7ZMB1_POPTO</name>
<sequence length="527" mass="58124">MEKLFLILLLLSSCSLSVSSANVSAIFIFGDSIFDAGNNHFNKNCSAQADFPPYGSSFFHRPTGRFTNGRTIADFISQFLGIEFQKPFLEARLAVVNGSRKDYPSNGINFASAGSGVLQATNPDWGVISIQQQLRQFQALVQQNQIDKELVQNSLFLVESGSNDIFNYFLPYDTPTLDPGAFVQAMLTEVGDLIDQIYKLGARRIALFSLGPVGCIPARVLLPGAPVDKCFGKMNLMVKKYNKGLESLVNDMPIKYPGAVGVFGAVYDIVQRFRAIPAKYRFSDVTNACCGDGTLGGLLQCGREGYKICPNPNAFLFWDYFHPTEHTCKLISKALWGGKNSRIRPVNLKILASTPLIPTPLIKSSKAARVVFPAGEVRQFREPVKAAELMLECPNFFLANSQSLHIGRRFSALSADEELEFGNVYLMFPMKRVFSTVTAADMAVFFMAANSAARRISGGNNKTRVLPESGGDQNARESPEGSENGAARLSLEEVEGFPVPEYKYRLSSCRSRKPMLETINEEPVRLR</sequence>
<dbReference type="CDD" id="cd01837">
    <property type="entry name" value="SGNH_plant_lipase_like"/>
    <property type="match status" value="1"/>
</dbReference>
<dbReference type="AlphaFoldDB" id="A0A8X7ZMB1"/>
<evidence type="ECO:0000313" key="5">
    <source>
        <dbReference type="EMBL" id="KAG6765910.1"/>
    </source>
</evidence>
<evidence type="ECO:0000256" key="2">
    <source>
        <dbReference type="ARBA" id="ARBA00022963"/>
    </source>
</evidence>
<feature type="signal peptide" evidence="4">
    <location>
        <begin position="1"/>
        <end position="20"/>
    </location>
</feature>
<keyword evidence="1" id="KW-0378">Hydrolase</keyword>
<dbReference type="InterPro" id="IPR001087">
    <property type="entry name" value="GDSL"/>
</dbReference>
<dbReference type="PANTHER" id="PTHR45648">
    <property type="entry name" value="GDSL LIPASE/ACYLHYDROLASE FAMILY PROTEIN (AFU_ORTHOLOGUE AFUA_4G14700)"/>
    <property type="match status" value="1"/>
</dbReference>
<feature type="chain" id="PRO_5036500911" description="GDSL esterase/lipase 6" evidence="4">
    <location>
        <begin position="21"/>
        <end position="527"/>
    </location>
</feature>
<dbReference type="Pfam" id="PF14009">
    <property type="entry name" value="PADRE"/>
    <property type="match status" value="1"/>
</dbReference>
<dbReference type="OrthoDB" id="1600564at2759"/>
<dbReference type="PANTHER" id="PTHR45648:SF141">
    <property type="entry name" value="GDSL ESTERASE_LIPASE 6"/>
    <property type="match status" value="1"/>
</dbReference>
<evidence type="ECO:0000256" key="1">
    <source>
        <dbReference type="ARBA" id="ARBA00022801"/>
    </source>
</evidence>
<protein>
    <recommendedName>
        <fullName evidence="7">GDSL esterase/lipase 6</fullName>
    </recommendedName>
</protein>
<gene>
    <name evidence="5" type="ORF">POTOM_029970</name>
</gene>
<dbReference type="GO" id="GO:0016042">
    <property type="term" value="P:lipid catabolic process"/>
    <property type="evidence" value="ECO:0007669"/>
    <property type="project" value="UniProtKB-KW"/>
</dbReference>
<evidence type="ECO:0000256" key="3">
    <source>
        <dbReference type="SAM" id="MobiDB-lite"/>
    </source>
</evidence>
<evidence type="ECO:0008006" key="7">
    <source>
        <dbReference type="Google" id="ProtNLM"/>
    </source>
</evidence>
<evidence type="ECO:0000256" key="4">
    <source>
        <dbReference type="SAM" id="SignalP"/>
    </source>
</evidence>
<keyword evidence="2" id="KW-0443">Lipid metabolism</keyword>
<dbReference type="PROSITE" id="PS01098">
    <property type="entry name" value="LIPASE_GDSL_SER"/>
    <property type="match status" value="1"/>
</dbReference>
<proteinExistence type="predicted"/>
<dbReference type="EMBL" id="JAAWWB010000015">
    <property type="protein sequence ID" value="KAG6765910.1"/>
    <property type="molecule type" value="Genomic_DNA"/>
</dbReference>
<feature type="region of interest" description="Disordered" evidence="3">
    <location>
        <begin position="458"/>
        <end position="490"/>
    </location>
</feature>
<dbReference type="InterPro" id="IPR051058">
    <property type="entry name" value="GDSL_Est/Lipase"/>
</dbReference>
<dbReference type="GO" id="GO:0016298">
    <property type="term" value="F:lipase activity"/>
    <property type="evidence" value="ECO:0007669"/>
    <property type="project" value="InterPro"/>
</dbReference>
<keyword evidence="2" id="KW-0442">Lipid degradation</keyword>
<dbReference type="Proteomes" id="UP000886885">
    <property type="component" value="Chromosome 8A"/>
</dbReference>
<dbReference type="Pfam" id="PF00657">
    <property type="entry name" value="Lipase_GDSL"/>
    <property type="match status" value="1"/>
</dbReference>
<keyword evidence="4" id="KW-0732">Signal</keyword>